<dbReference type="Pfam" id="PF02922">
    <property type="entry name" value="CBM_48"/>
    <property type="match status" value="1"/>
</dbReference>
<dbReference type="GO" id="GO:0005975">
    <property type="term" value="P:carbohydrate metabolic process"/>
    <property type="evidence" value="ECO:0007669"/>
    <property type="project" value="InterPro"/>
</dbReference>
<dbReference type="Proteomes" id="UP000095759">
    <property type="component" value="Unassembled WGS sequence"/>
</dbReference>
<proteinExistence type="predicted"/>
<sequence>MLERSRRKKHTEITFVIPAGQACGQVSVVGDFNDWQPGAHPFTEREDGTRSVTVTLPREQRYGFRYLAHGDYWFNDGQADDQDGHNSVVHT</sequence>
<dbReference type="SUPFAM" id="SSF81296">
    <property type="entry name" value="E set domains"/>
    <property type="match status" value="1"/>
</dbReference>
<dbReference type="PROSITE" id="PS51257">
    <property type="entry name" value="PROKAR_LIPOPROTEIN"/>
    <property type="match status" value="1"/>
</dbReference>
<dbReference type="InterPro" id="IPR013783">
    <property type="entry name" value="Ig-like_fold"/>
</dbReference>
<organism evidence="2 3">
    <name type="scientific">Streptomyces agglomeratus</name>
    <dbReference type="NCBI Taxonomy" id="285458"/>
    <lineage>
        <taxon>Bacteria</taxon>
        <taxon>Bacillati</taxon>
        <taxon>Actinomycetota</taxon>
        <taxon>Actinomycetes</taxon>
        <taxon>Kitasatosporales</taxon>
        <taxon>Streptomycetaceae</taxon>
        <taxon>Streptomyces</taxon>
    </lineage>
</organism>
<name>A0A1E5PFS4_9ACTN</name>
<accession>A0A1E5PFS4</accession>
<gene>
    <name evidence="2" type="ORF">AS594_31810</name>
</gene>
<feature type="domain" description="Glycoside hydrolase family 13 N-terminal" evidence="1">
    <location>
        <begin position="24"/>
        <end position="69"/>
    </location>
</feature>
<dbReference type="InterPro" id="IPR014756">
    <property type="entry name" value="Ig_E-set"/>
</dbReference>
<keyword evidence="3" id="KW-1185">Reference proteome</keyword>
<evidence type="ECO:0000313" key="3">
    <source>
        <dbReference type="Proteomes" id="UP000095759"/>
    </source>
</evidence>
<dbReference type="STRING" id="285458.BGM19_04925"/>
<dbReference type="OrthoDB" id="9811945at2"/>
<evidence type="ECO:0000313" key="2">
    <source>
        <dbReference type="EMBL" id="OEJ28389.1"/>
    </source>
</evidence>
<comment type="caution">
    <text evidence="2">The sequence shown here is derived from an EMBL/GenBank/DDBJ whole genome shotgun (WGS) entry which is preliminary data.</text>
</comment>
<protein>
    <recommendedName>
        <fullName evidence="1">Glycoside hydrolase family 13 N-terminal domain-containing protein</fullName>
    </recommendedName>
</protein>
<dbReference type="RefSeq" id="WP_069935635.1">
    <property type="nucleotide sequence ID" value="NZ_MEHJ01000001.1"/>
</dbReference>
<dbReference type="CDD" id="cd07184">
    <property type="entry name" value="E_set_Isoamylase_like_N"/>
    <property type="match status" value="1"/>
</dbReference>
<dbReference type="AlphaFoldDB" id="A0A1E5PFS4"/>
<dbReference type="InterPro" id="IPR004193">
    <property type="entry name" value="Glyco_hydro_13_N"/>
</dbReference>
<reference evidence="2 3" key="1">
    <citation type="submission" date="2016-08" db="EMBL/GenBank/DDBJ databases">
        <title>Complete genome sequence of Streptomyces agglomeratus strain 6-3-2, a novel anti-MRSA actinomycete isolated from Wuli of Tebit, China.</title>
        <authorList>
            <person name="Chen X."/>
        </authorList>
    </citation>
    <scope>NUCLEOTIDE SEQUENCE [LARGE SCALE GENOMIC DNA]</scope>
    <source>
        <strain evidence="2 3">6-3-2</strain>
    </source>
</reference>
<evidence type="ECO:0000259" key="1">
    <source>
        <dbReference type="Pfam" id="PF02922"/>
    </source>
</evidence>
<dbReference type="GO" id="GO:0004553">
    <property type="term" value="F:hydrolase activity, hydrolyzing O-glycosyl compounds"/>
    <property type="evidence" value="ECO:0007669"/>
    <property type="project" value="InterPro"/>
</dbReference>
<dbReference type="EMBL" id="MEHJ01000001">
    <property type="protein sequence ID" value="OEJ28389.1"/>
    <property type="molecule type" value="Genomic_DNA"/>
</dbReference>
<dbReference type="Gene3D" id="2.60.40.10">
    <property type="entry name" value="Immunoglobulins"/>
    <property type="match status" value="1"/>
</dbReference>